<proteinExistence type="predicted"/>
<reference evidence="2 3" key="1">
    <citation type="journal article" date="2018" name="Nat. Ecol. Evol.">
        <title>Shark genomes provide insights into elasmobranch evolution and the origin of vertebrates.</title>
        <authorList>
            <person name="Hara Y"/>
            <person name="Yamaguchi K"/>
            <person name="Onimaru K"/>
            <person name="Kadota M"/>
            <person name="Koyanagi M"/>
            <person name="Keeley SD"/>
            <person name="Tatsumi K"/>
            <person name="Tanaka K"/>
            <person name="Motone F"/>
            <person name="Kageyama Y"/>
            <person name="Nozu R"/>
            <person name="Adachi N"/>
            <person name="Nishimura O"/>
            <person name="Nakagawa R"/>
            <person name="Tanegashima C"/>
            <person name="Kiyatake I"/>
            <person name="Matsumoto R"/>
            <person name="Murakumo K"/>
            <person name="Nishida K"/>
            <person name="Terakita A"/>
            <person name="Kuratani S"/>
            <person name="Sato K"/>
            <person name="Hyodo S Kuraku.S."/>
        </authorList>
    </citation>
    <scope>NUCLEOTIDE SEQUENCE [LARGE SCALE GENOMIC DNA]</scope>
</reference>
<feature type="non-terminal residue" evidence="2">
    <location>
        <position position="192"/>
    </location>
</feature>
<evidence type="ECO:0000256" key="1">
    <source>
        <dbReference type="SAM" id="MobiDB-lite"/>
    </source>
</evidence>
<organism evidence="2 3">
    <name type="scientific">Chiloscyllium punctatum</name>
    <name type="common">Brownbanded bambooshark</name>
    <name type="synonym">Hemiscyllium punctatum</name>
    <dbReference type="NCBI Taxonomy" id="137246"/>
    <lineage>
        <taxon>Eukaryota</taxon>
        <taxon>Metazoa</taxon>
        <taxon>Chordata</taxon>
        <taxon>Craniata</taxon>
        <taxon>Vertebrata</taxon>
        <taxon>Chondrichthyes</taxon>
        <taxon>Elasmobranchii</taxon>
        <taxon>Galeomorphii</taxon>
        <taxon>Galeoidea</taxon>
        <taxon>Orectolobiformes</taxon>
        <taxon>Hemiscylliidae</taxon>
        <taxon>Chiloscyllium</taxon>
    </lineage>
</organism>
<sequence>RQSLSRQGIPKRIERECAGQHQAKQKAAVQVGPQRDQRQQPERGRLTALAGGHQAVRPDQHDGHRQHMRTGQQMPAGQHQRRKGDHARVDRRQRAVEDGGQQREAGGGAGRGQRCRAGPPGEVIGLRQQDLCQPRRRRPRRTGLGERIDVDRRQRAMVEDPAADGNLPVGVGIGQQPVANEQQQRIDAARHP</sequence>
<feature type="compositionally biased region" description="Basic and acidic residues" evidence="1">
    <location>
        <begin position="35"/>
        <end position="45"/>
    </location>
</feature>
<accession>A0A401TZR4</accession>
<keyword evidence="3" id="KW-1185">Reference proteome</keyword>
<feature type="compositionally biased region" description="Basic and acidic residues" evidence="1">
    <location>
        <begin position="143"/>
        <end position="158"/>
    </location>
</feature>
<feature type="compositionally biased region" description="Basic and acidic residues" evidence="1">
    <location>
        <begin position="56"/>
        <end position="65"/>
    </location>
</feature>
<evidence type="ECO:0000313" key="2">
    <source>
        <dbReference type="EMBL" id="GCC48125.1"/>
    </source>
</evidence>
<feature type="compositionally biased region" description="Basic and acidic residues" evidence="1">
    <location>
        <begin position="86"/>
        <end position="101"/>
    </location>
</feature>
<evidence type="ECO:0000313" key="3">
    <source>
        <dbReference type="Proteomes" id="UP000287033"/>
    </source>
</evidence>
<feature type="region of interest" description="Disordered" evidence="1">
    <location>
        <begin position="1"/>
        <end position="192"/>
    </location>
</feature>
<protein>
    <submittedName>
        <fullName evidence="2">Uncharacterized protein</fullName>
    </submittedName>
</protein>
<feature type="compositionally biased region" description="Low complexity" evidence="1">
    <location>
        <begin position="19"/>
        <end position="32"/>
    </location>
</feature>
<gene>
    <name evidence="2" type="ORF">chiPu_0032539</name>
</gene>
<feature type="non-terminal residue" evidence="2">
    <location>
        <position position="1"/>
    </location>
</feature>
<comment type="caution">
    <text evidence="2">The sequence shown here is derived from an EMBL/GenBank/DDBJ whole genome shotgun (WGS) entry which is preliminary data.</text>
</comment>
<dbReference type="EMBL" id="BEZZ01239406">
    <property type="protein sequence ID" value="GCC48125.1"/>
    <property type="molecule type" value="Genomic_DNA"/>
</dbReference>
<dbReference type="Proteomes" id="UP000287033">
    <property type="component" value="Unassembled WGS sequence"/>
</dbReference>
<dbReference type="AlphaFoldDB" id="A0A401TZR4"/>
<name>A0A401TZR4_CHIPU</name>